<dbReference type="SUPFAM" id="SSF53901">
    <property type="entry name" value="Thiolase-like"/>
    <property type="match status" value="1"/>
</dbReference>
<dbReference type="GO" id="GO:0016746">
    <property type="term" value="F:acyltransferase activity"/>
    <property type="evidence" value="ECO:0007669"/>
    <property type="project" value="InterPro"/>
</dbReference>
<dbReference type="EMBL" id="AAQH01000005">
    <property type="protein sequence ID" value="EAT12724.1"/>
    <property type="molecule type" value="Genomic_DNA"/>
</dbReference>
<evidence type="ECO:0000313" key="2">
    <source>
        <dbReference type="Proteomes" id="UP000004263"/>
    </source>
</evidence>
<dbReference type="InterPro" id="IPR016039">
    <property type="entry name" value="Thiolase-like"/>
</dbReference>
<dbReference type="Gene3D" id="3.40.47.10">
    <property type="match status" value="1"/>
</dbReference>
<dbReference type="HOGENOM" id="CLU_878995_0_0_6"/>
<organism evidence="1 2">
    <name type="scientific">Bermanella marisrubri</name>
    <dbReference type="NCBI Taxonomy" id="207949"/>
    <lineage>
        <taxon>Bacteria</taxon>
        <taxon>Pseudomonadati</taxon>
        <taxon>Pseudomonadota</taxon>
        <taxon>Gammaproteobacteria</taxon>
        <taxon>Oceanospirillales</taxon>
        <taxon>Oceanospirillaceae</taxon>
        <taxon>Bermanella</taxon>
    </lineage>
</organism>
<dbReference type="GO" id="GO:0141148">
    <property type="term" value="F:enoyl-[acyl-carrier-protein] reductase (NADPH) activity"/>
    <property type="evidence" value="ECO:0007669"/>
    <property type="project" value="UniProtKB-EC"/>
</dbReference>
<dbReference type="EC" id="1.3.1.10" evidence="1"/>
<dbReference type="Proteomes" id="UP000004263">
    <property type="component" value="Unassembled WGS sequence"/>
</dbReference>
<accession>Q1N367</accession>
<keyword evidence="2" id="KW-1185">Reference proteome</keyword>
<protein>
    <submittedName>
        <fullName evidence="1">Enoyl-(Acyl carrier protein) reductase</fullName>
        <ecNumber evidence="1">1.3.1.10</ecNumber>
    </submittedName>
</protein>
<keyword evidence="1" id="KW-0560">Oxidoreductase</keyword>
<comment type="caution">
    <text evidence="1">The sequence shown here is derived from an EMBL/GenBank/DDBJ whole genome shotgun (WGS) entry which is preliminary data.</text>
</comment>
<gene>
    <name evidence="1" type="ORF">RED65_13607</name>
</gene>
<dbReference type="AlphaFoldDB" id="Q1N367"/>
<dbReference type="STRING" id="207949.RED65_13607"/>
<sequence length="316" mass="36285">MDTSLVITGCHLIKGNNKKLYYPHLDNFYEQYLYEIGEKKTGISHYFTHRFKDSGFKNHLEAVEVCFDQLIKNSGLHRKINKKRSSRVGVIYFDQYGPVSFFNQDAQIKEMYYSDVFPSFILNSHNISGYSIRLRAERSAFFQAVETAQSLIEDDVLDMIIIGGVHQCIPYLFLTDVVDDYQWMKDNRSLTKNKHHELSLADATGFVLLESPENAQERSADILATVESLKCQLRESQKEITEGYDNSAFCYPFFRQSVSEDSGIKSDFGPDMGCINLMNRLHSLLQDKPQQLSDVISSTDRDGYAWSLQLNINPSI</sequence>
<dbReference type="RefSeq" id="WP_007018513.1">
    <property type="nucleotide sequence ID" value="NZ_CH724117.1"/>
</dbReference>
<evidence type="ECO:0000313" key="1">
    <source>
        <dbReference type="EMBL" id="EAT12724.1"/>
    </source>
</evidence>
<name>Q1N367_9GAMM</name>
<proteinExistence type="predicted"/>
<reference evidence="1 2" key="1">
    <citation type="submission" date="2006-03" db="EMBL/GenBank/DDBJ databases">
        <authorList>
            <person name="Pinhassi J."/>
            <person name="Pedros-Alio C."/>
            <person name="Ferriera S."/>
            <person name="Johnson J."/>
            <person name="Kravitz S."/>
            <person name="Halpern A."/>
            <person name="Remington K."/>
            <person name="Beeson K."/>
            <person name="Tran B."/>
            <person name="Rogers Y.-H."/>
            <person name="Friedman R."/>
            <person name="Venter J.C."/>
        </authorList>
    </citation>
    <scope>NUCLEOTIDE SEQUENCE [LARGE SCALE GENOMIC DNA]</scope>
    <source>
        <strain evidence="1 2">RED65</strain>
    </source>
</reference>